<dbReference type="InterPro" id="IPR025558">
    <property type="entry name" value="DUF4283"/>
</dbReference>
<evidence type="ECO:0000313" key="4">
    <source>
        <dbReference type="Proteomes" id="UP000525078"/>
    </source>
</evidence>
<evidence type="ECO:0000256" key="1">
    <source>
        <dbReference type="SAM" id="MobiDB-lite"/>
    </source>
</evidence>
<feature type="region of interest" description="Disordered" evidence="1">
    <location>
        <begin position="127"/>
        <end position="157"/>
    </location>
</feature>
<organism evidence="3 4">
    <name type="scientific">Cannabis sativa</name>
    <name type="common">Hemp</name>
    <name type="synonym">Marijuana</name>
    <dbReference type="NCBI Taxonomy" id="3483"/>
    <lineage>
        <taxon>Eukaryota</taxon>
        <taxon>Viridiplantae</taxon>
        <taxon>Streptophyta</taxon>
        <taxon>Embryophyta</taxon>
        <taxon>Tracheophyta</taxon>
        <taxon>Spermatophyta</taxon>
        <taxon>Magnoliopsida</taxon>
        <taxon>eudicotyledons</taxon>
        <taxon>Gunneridae</taxon>
        <taxon>Pentapetalae</taxon>
        <taxon>rosids</taxon>
        <taxon>fabids</taxon>
        <taxon>Rosales</taxon>
        <taxon>Cannabaceae</taxon>
        <taxon>Cannabis</taxon>
    </lineage>
</organism>
<dbReference type="Proteomes" id="UP000525078">
    <property type="component" value="Unassembled WGS sequence"/>
</dbReference>
<feature type="compositionally biased region" description="Polar residues" evidence="1">
    <location>
        <begin position="136"/>
        <end position="157"/>
    </location>
</feature>
<proteinExistence type="predicted"/>
<dbReference type="EMBL" id="JAATIP010000133">
    <property type="protein sequence ID" value="KAF4368650.1"/>
    <property type="molecule type" value="Genomic_DNA"/>
</dbReference>
<name>A0A7J6FFW4_CANSA</name>
<dbReference type="PANTHER" id="PTHR31286:SF153">
    <property type="entry name" value="DUF4283 DOMAIN PROTEIN"/>
    <property type="match status" value="1"/>
</dbReference>
<protein>
    <recommendedName>
        <fullName evidence="2">DUF4283 domain-containing protein</fullName>
    </recommendedName>
</protein>
<evidence type="ECO:0000313" key="3">
    <source>
        <dbReference type="EMBL" id="KAF4368650.1"/>
    </source>
</evidence>
<dbReference type="PANTHER" id="PTHR31286">
    <property type="entry name" value="GLYCINE-RICH CELL WALL STRUCTURAL PROTEIN 1.8-LIKE"/>
    <property type="match status" value="1"/>
</dbReference>
<feature type="region of interest" description="Disordered" evidence="1">
    <location>
        <begin position="170"/>
        <end position="190"/>
    </location>
</feature>
<accession>A0A7J6FFW4</accession>
<dbReference type="AlphaFoldDB" id="A0A7J6FFW4"/>
<evidence type="ECO:0000259" key="2">
    <source>
        <dbReference type="Pfam" id="PF14111"/>
    </source>
</evidence>
<reference evidence="3 4" key="1">
    <citation type="journal article" date="2020" name="bioRxiv">
        <title>Sequence and annotation of 42 cannabis genomes reveals extensive copy number variation in cannabinoid synthesis and pathogen resistance genes.</title>
        <authorList>
            <person name="Mckernan K.J."/>
            <person name="Helbert Y."/>
            <person name="Kane L.T."/>
            <person name="Ebling H."/>
            <person name="Zhang L."/>
            <person name="Liu B."/>
            <person name="Eaton Z."/>
            <person name="Mclaughlin S."/>
            <person name="Kingan S."/>
            <person name="Baybayan P."/>
            <person name="Concepcion G."/>
            <person name="Jordan M."/>
            <person name="Riva A."/>
            <person name="Barbazuk W."/>
            <person name="Harkins T."/>
        </authorList>
    </citation>
    <scope>NUCLEOTIDE SEQUENCE [LARGE SCALE GENOMIC DNA]</scope>
    <source>
        <strain evidence="4">cv. Jamaican Lion 4</strain>
        <tissue evidence="3">Leaf</tissue>
    </source>
</reference>
<comment type="caution">
    <text evidence="3">The sequence shown here is derived from an EMBL/GenBank/DDBJ whole genome shotgun (WGS) entry which is preliminary data.</text>
</comment>
<feature type="domain" description="DUF4283" evidence="2">
    <location>
        <begin position="1"/>
        <end position="58"/>
    </location>
</feature>
<dbReference type="InterPro" id="IPR040256">
    <property type="entry name" value="At4g02000-like"/>
</dbReference>
<dbReference type="Pfam" id="PF14111">
    <property type="entry name" value="DUF4283"/>
    <property type="match status" value="1"/>
</dbReference>
<gene>
    <name evidence="3" type="ORF">F8388_003351</name>
</gene>
<sequence length="190" mass="21743">MADLWKPGKGITIKILDQNRFLFQFYHEIDIQRVIEGSPWTYDRKQMSIQRLKPGENPRMVVLNSLDMWVQIRGLKTGFKTDWARREAAKYIGILVTSDPNNFSLDMKAPTRRHNFLTASPWLRSGKEDHREEHQGFTSTAANSSPEVNARPNNQAKSNASFDSMIAQSHNSGKQYSSHNDHVILGLEST</sequence>